<dbReference type="Proteomes" id="UP000178085">
    <property type="component" value="Unassembled WGS sequence"/>
</dbReference>
<dbReference type="PANTHER" id="PTHR34185">
    <property type="entry name" value="DIADENYLATE CYCLASE"/>
    <property type="match status" value="1"/>
</dbReference>
<dbReference type="Pfam" id="PF02457">
    <property type="entry name" value="DAC"/>
    <property type="match status" value="1"/>
</dbReference>
<feature type="transmembrane region" description="Helical" evidence="6">
    <location>
        <begin position="29"/>
        <end position="52"/>
    </location>
</feature>
<comment type="catalytic activity">
    <reaction evidence="1">
        <text>2 ATP = 3',3'-c-di-AMP + 2 diphosphate</text>
        <dbReference type="Rhea" id="RHEA:35655"/>
        <dbReference type="ChEBI" id="CHEBI:30616"/>
        <dbReference type="ChEBI" id="CHEBI:33019"/>
        <dbReference type="ChEBI" id="CHEBI:71500"/>
        <dbReference type="EC" id="2.7.7.85"/>
    </reaction>
</comment>
<evidence type="ECO:0000256" key="4">
    <source>
        <dbReference type="ARBA" id="ARBA00022741"/>
    </source>
</evidence>
<keyword evidence="4" id="KW-0547">Nucleotide-binding</keyword>
<keyword evidence="6" id="KW-0812">Transmembrane</keyword>
<evidence type="ECO:0000256" key="1">
    <source>
        <dbReference type="ARBA" id="ARBA00000877"/>
    </source>
</evidence>
<gene>
    <name evidence="8" type="ORF">A3K51_00645</name>
</gene>
<evidence type="ECO:0000313" key="9">
    <source>
        <dbReference type="Proteomes" id="UP000178085"/>
    </source>
</evidence>
<accession>A0A1F4NPJ1</accession>
<proteinExistence type="predicted"/>
<dbReference type="GO" id="GO:0106408">
    <property type="term" value="F:diadenylate cyclase activity"/>
    <property type="evidence" value="ECO:0007669"/>
    <property type="project" value="UniProtKB-EC"/>
</dbReference>
<dbReference type="GO" id="GO:0004016">
    <property type="term" value="F:adenylate cyclase activity"/>
    <property type="evidence" value="ECO:0007669"/>
    <property type="project" value="TreeGrafter"/>
</dbReference>
<evidence type="ECO:0000256" key="5">
    <source>
        <dbReference type="ARBA" id="ARBA00022840"/>
    </source>
</evidence>
<feature type="transmembrane region" description="Helical" evidence="6">
    <location>
        <begin position="83"/>
        <end position="105"/>
    </location>
</feature>
<keyword evidence="2" id="KW-0808">Transferase</keyword>
<feature type="domain" description="DAC" evidence="7">
    <location>
        <begin position="105"/>
        <end position="263"/>
    </location>
</feature>
<feature type="transmembrane region" description="Helical" evidence="6">
    <location>
        <begin position="59"/>
        <end position="77"/>
    </location>
</feature>
<dbReference type="PROSITE" id="PS51794">
    <property type="entry name" value="DAC"/>
    <property type="match status" value="1"/>
</dbReference>
<dbReference type="InterPro" id="IPR003390">
    <property type="entry name" value="DNA_integrity_scan_DisA_N"/>
</dbReference>
<keyword evidence="6" id="KW-0472">Membrane</keyword>
<evidence type="ECO:0000256" key="3">
    <source>
        <dbReference type="ARBA" id="ARBA00022695"/>
    </source>
</evidence>
<comment type="caution">
    <text evidence="8">The sequence shown here is derived from an EMBL/GenBank/DDBJ whole genome shotgun (WGS) entry which is preliminary data.</text>
</comment>
<dbReference type="GO" id="GO:0005524">
    <property type="term" value="F:ATP binding"/>
    <property type="evidence" value="ECO:0007669"/>
    <property type="project" value="UniProtKB-KW"/>
</dbReference>
<dbReference type="InterPro" id="IPR036888">
    <property type="entry name" value="DNA_integrity_DisA_N_sf"/>
</dbReference>
<evidence type="ECO:0000313" key="8">
    <source>
        <dbReference type="EMBL" id="OGB73373.1"/>
    </source>
</evidence>
<keyword evidence="5" id="KW-0067">ATP-binding</keyword>
<dbReference type="EMBL" id="METD01000001">
    <property type="protein sequence ID" value="OGB73373.1"/>
    <property type="molecule type" value="Genomic_DNA"/>
</dbReference>
<evidence type="ECO:0000256" key="6">
    <source>
        <dbReference type="SAM" id="Phobius"/>
    </source>
</evidence>
<dbReference type="SUPFAM" id="SSF143597">
    <property type="entry name" value="YojJ-like"/>
    <property type="match status" value="1"/>
</dbReference>
<protein>
    <recommendedName>
        <fullName evidence="7">DAC domain-containing protein</fullName>
    </recommendedName>
</protein>
<name>A0A1F4NPJ1_UNCK3</name>
<keyword evidence="6" id="KW-1133">Transmembrane helix</keyword>
<dbReference type="Gene3D" id="3.40.1700.10">
    <property type="entry name" value="DNA integrity scanning protein, DisA, N-terminal domain"/>
    <property type="match status" value="1"/>
</dbReference>
<evidence type="ECO:0000256" key="2">
    <source>
        <dbReference type="ARBA" id="ARBA00022679"/>
    </source>
</evidence>
<sequence>MNLWLKLIEQIQLSWATVESTAALFWQGIAGQFSLLGLIDIVLVFAVLWWLYKKLRRSDLIKIFPKILFLLLMALIARTLGLWALFIVASSLIMIALLAVAALYAPEIKAVLESTGPRLNPAGTQPRASVGDIQQMIKAVAEATAVLSRAHKPSLIVIKKDKSLIRLIENGTKMNSVVTSELLIDFFGNGSVLGRGAVIIDTNRIVSAGSTLLSPRAKVLFSATNPIIKKVAKDWGTVVVVVNKTIGDIMLLHGDDTYKNLTPSELSRILKTILVYPSA</sequence>
<dbReference type="AlphaFoldDB" id="A0A1F4NPJ1"/>
<keyword evidence="3" id="KW-0548">Nucleotidyltransferase</keyword>
<reference evidence="8 9" key="1">
    <citation type="journal article" date="2016" name="Nat. Commun.">
        <title>Thousands of microbial genomes shed light on interconnected biogeochemical processes in an aquifer system.</title>
        <authorList>
            <person name="Anantharaman K."/>
            <person name="Brown C.T."/>
            <person name="Hug L.A."/>
            <person name="Sharon I."/>
            <person name="Castelle C.J."/>
            <person name="Probst A.J."/>
            <person name="Thomas B.C."/>
            <person name="Singh A."/>
            <person name="Wilkins M.J."/>
            <person name="Karaoz U."/>
            <person name="Brodie E.L."/>
            <person name="Williams K.H."/>
            <person name="Hubbard S.S."/>
            <person name="Banfield J.F."/>
        </authorList>
    </citation>
    <scope>NUCLEOTIDE SEQUENCE [LARGE SCALE GENOMIC DNA]</scope>
</reference>
<organism evidence="8 9">
    <name type="scientific">candidate division Kazan bacterium RIFCSPLOWO2_01_FULL_45_19</name>
    <dbReference type="NCBI Taxonomy" id="1798538"/>
    <lineage>
        <taxon>Bacteria</taxon>
        <taxon>Bacteria division Kazan-3B-28</taxon>
    </lineage>
</organism>
<dbReference type="InterPro" id="IPR050338">
    <property type="entry name" value="DisA"/>
</dbReference>
<evidence type="ECO:0000259" key="7">
    <source>
        <dbReference type="PROSITE" id="PS51794"/>
    </source>
</evidence>
<dbReference type="PANTHER" id="PTHR34185:SF1">
    <property type="entry name" value="DIADENYLATE CYCLASE"/>
    <property type="match status" value="1"/>
</dbReference>